<evidence type="ECO:0000313" key="2">
    <source>
        <dbReference type="EMBL" id="SEF27414.1"/>
    </source>
</evidence>
<sequence length="490" mass="53282">MNVNGTSAAGRPSASGARLTGDDVQHAVAWHAALRTLVPNTGVRGVTVEAVEAGNVDDVVITKARGPNEYVQVKATVSAERAATLDWLCEPTRAGGASILQRFYRAWLDLSRDETRPQLTLVTTRSIDPADAVLTLRDRHDRLDGRLRHATSAHALEARARLSQHLNCTDDELLRFLADLRFRTDASEAVWRDHVAEISYAAGVRADEAAFRLGIAEVREWVKTNRVERSADDIRDAIDRLGLQATDPFTVLAINALEDHAAPSDAAVTLDWVDRFRGTEARNRRGLKSPREWETILRPQLLDAQRELRRLGARRILITGTMRLPTWFTAGVIFQETAGFTVAKVKDGQLWVAPTGVPPAAISLSGSVSDLPVGRDVALCLAISADLTADVRGYLASTGQDIPLLTVQPATGTSNASIAGLDHAFGVAVAIRDLAREIARTVRPPMLHLFLATPAGFAVLLGGIWDRVPTTQTYEDLTIDGYEPAFVIPN</sequence>
<reference evidence="3" key="1">
    <citation type="submission" date="2016-10" db="EMBL/GenBank/DDBJ databases">
        <authorList>
            <person name="Varghese N."/>
            <person name="Submissions S."/>
        </authorList>
    </citation>
    <scope>NUCLEOTIDE SEQUENCE [LARGE SCALE GENOMIC DNA]</scope>
    <source>
        <strain evidence="3">DSM 44654</strain>
    </source>
</reference>
<dbReference type="InterPro" id="IPR040836">
    <property type="entry name" value="SAVED"/>
</dbReference>
<protein>
    <recommendedName>
        <fullName evidence="1">SMODS-associated and fused to various effectors domain-containing protein</fullName>
    </recommendedName>
</protein>
<dbReference type="NCBIfam" id="NF033611">
    <property type="entry name" value="SAVED"/>
    <property type="match status" value="1"/>
</dbReference>
<dbReference type="AlphaFoldDB" id="A0A1H5QNJ3"/>
<proteinExistence type="predicted"/>
<name>A0A1H5QNJ3_9PSEU</name>
<dbReference type="Pfam" id="PF18145">
    <property type="entry name" value="SAVED"/>
    <property type="match status" value="1"/>
</dbReference>
<dbReference type="STRING" id="218821.SAMN05421837_103821"/>
<organism evidence="2 3">
    <name type="scientific">Amycolatopsis pretoriensis</name>
    <dbReference type="NCBI Taxonomy" id="218821"/>
    <lineage>
        <taxon>Bacteria</taxon>
        <taxon>Bacillati</taxon>
        <taxon>Actinomycetota</taxon>
        <taxon>Actinomycetes</taxon>
        <taxon>Pseudonocardiales</taxon>
        <taxon>Pseudonocardiaceae</taxon>
        <taxon>Amycolatopsis</taxon>
    </lineage>
</organism>
<evidence type="ECO:0000313" key="3">
    <source>
        <dbReference type="Proteomes" id="UP000198878"/>
    </source>
</evidence>
<accession>A0A1H5QNJ3</accession>
<feature type="domain" description="SMODS-associated and fused to various effectors" evidence="1">
    <location>
        <begin position="308"/>
        <end position="488"/>
    </location>
</feature>
<keyword evidence="3" id="KW-1185">Reference proteome</keyword>
<dbReference type="EMBL" id="FNUJ01000003">
    <property type="protein sequence ID" value="SEF27414.1"/>
    <property type="molecule type" value="Genomic_DNA"/>
</dbReference>
<dbReference type="Proteomes" id="UP000198878">
    <property type="component" value="Unassembled WGS sequence"/>
</dbReference>
<gene>
    <name evidence="2" type="ORF">SAMN05421837_103821</name>
</gene>
<evidence type="ECO:0000259" key="1">
    <source>
        <dbReference type="Pfam" id="PF18145"/>
    </source>
</evidence>